<proteinExistence type="predicted"/>
<name>A0A9W9CHZ9_9PLEO</name>
<gene>
    <name evidence="1" type="ORF">N0V83_009711</name>
</gene>
<dbReference type="OrthoDB" id="3801489at2759"/>
<keyword evidence="2" id="KW-1185">Reference proteome</keyword>
<evidence type="ECO:0000313" key="1">
    <source>
        <dbReference type="EMBL" id="KAJ4363418.1"/>
    </source>
</evidence>
<protein>
    <submittedName>
        <fullName evidence="1">Uncharacterized protein</fullName>
    </submittedName>
</protein>
<reference evidence="1" key="1">
    <citation type="submission" date="2022-10" db="EMBL/GenBank/DDBJ databases">
        <title>Tapping the CABI collections for fungal endophytes: first genome assemblies for Collariella, Neodidymelliopsis, Ascochyta clinopodiicola, Didymella pomorum, Didymosphaeria variabile, Neocosmospora piperis and Neocucurbitaria cava.</title>
        <authorList>
            <person name="Hill R."/>
        </authorList>
    </citation>
    <scope>NUCLEOTIDE SEQUENCE</scope>
    <source>
        <strain evidence="1">IMI 356814</strain>
    </source>
</reference>
<accession>A0A9W9CHZ9</accession>
<comment type="caution">
    <text evidence="1">The sequence shown here is derived from an EMBL/GenBank/DDBJ whole genome shotgun (WGS) entry which is preliminary data.</text>
</comment>
<evidence type="ECO:0000313" key="2">
    <source>
        <dbReference type="Proteomes" id="UP001140560"/>
    </source>
</evidence>
<dbReference type="Proteomes" id="UP001140560">
    <property type="component" value="Unassembled WGS sequence"/>
</dbReference>
<dbReference type="AlphaFoldDB" id="A0A9W9CHZ9"/>
<dbReference type="EMBL" id="JAPEUY010000019">
    <property type="protein sequence ID" value="KAJ4363418.1"/>
    <property type="molecule type" value="Genomic_DNA"/>
</dbReference>
<organism evidence="1 2">
    <name type="scientific">Neocucurbitaria cava</name>
    <dbReference type="NCBI Taxonomy" id="798079"/>
    <lineage>
        <taxon>Eukaryota</taxon>
        <taxon>Fungi</taxon>
        <taxon>Dikarya</taxon>
        <taxon>Ascomycota</taxon>
        <taxon>Pezizomycotina</taxon>
        <taxon>Dothideomycetes</taxon>
        <taxon>Pleosporomycetidae</taxon>
        <taxon>Pleosporales</taxon>
        <taxon>Pleosporineae</taxon>
        <taxon>Cucurbitariaceae</taxon>
        <taxon>Neocucurbitaria</taxon>
    </lineage>
</organism>
<sequence length="287" mass="32802">MANNNLHPTPMASRLLTIPREIRDLIYSHLGNSISVEWTWPTEHLRTKNIFSPRLLPQAVRLQVQNAPQLSVLLTHSRLHDEYLEIVSRNGLSATVDLGRGGDWWSSHKASTELLDRLRHVNISLSVPFLSSPSLDNGPIMEDLADIINGKAPQLASLQVVLQSQYIYYESRDDFKDLFLPVIIKSTPPPIFGDLPLLNHAAGYRFNSQICPSRHSLLNNFERVCCYTYARNCNVQEAWIPGDILDRFNPDWSPHSKNLATITTETLGKGMDEWWEKRGYEEVKAWF</sequence>